<name>A0A448X8M3_9PLAT</name>
<comment type="pathway">
    <text evidence="5">Protein modification; protein ubiquitination.</text>
</comment>
<dbReference type="AlphaFoldDB" id="A0A448X8M3"/>
<evidence type="ECO:0000313" key="7">
    <source>
        <dbReference type="EMBL" id="VEL30933.1"/>
    </source>
</evidence>
<feature type="domain" description="RING-type" evidence="6">
    <location>
        <begin position="10"/>
        <end position="48"/>
    </location>
</feature>
<dbReference type="InterPro" id="IPR017907">
    <property type="entry name" value="Znf_RING_CS"/>
</dbReference>
<dbReference type="Proteomes" id="UP000784294">
    <property type="component" value="Unassembled WGS sequence"/>
</dbReference>
<comment type="function">
    <text evidence="5">E3 ubiquitin-protein ligase that specifically binds poly-ADP-ribosylated proteins and mediates their ubiquitination and subsequent degradation.</text>
</comment>
<evidence type="ECO:0000256" key="3">
    <source>
        <dbReference type="ARBA" id="ARBA00022833"/>
    </source>
</evidence>
<dbReference type="EMBL" id="CAAALY010116998">
    <property type="protein sequence ID" value="VEL30933.1"/>
    <property type="molecule type" value="Genomic_DNA"/>
</dbReference>
<accession>A0A448X8M3</accession>
<gene>
    <name evidence="7" type="ORF">PXEA_LOCUS24373</name>
</gene>
<evidence type="ECO:0000256" key="1">
    <source>
        <dbReference type="ARBA" id="ARBA00022723"/>
    </source>
</evidence>
<dbReference type="GO" id="GO:0061630">
    <property type="term" value="F:ubiquitin protein ligase activity"/>
    <property type="evidence" value="ECO:0007669"/>
    <property type="project" value="UniProtKB-UniRule"/>
</dbReference>
<dbReference type="GO" id="GO:0016055">
    <property type="term" value="P:Wnt signaling pathway"/>
    <property type="evidence" value="ECO:0007669"/>
    <property type="project" value="InterPro"/>
</dbReference>
<keyword evidence="8" id="KW-1185">Reference proteome</keyword>
<evidence type="ECO:0000256" key="5">
    <source>
        <dbReference type="RuleBase" id="RU367115"/>
    </source>
</evidence>
<sequence>MDSTRVYHECCICLQECVYPVQLPCNHVFCFLCIKGCALHKRKCPMCRTRFAVDFFTDPKVIGPIIDDPSVEIIKSK</sequence>
<dbReference type="SMART" id="SM00184">
    <property type="entry name" value="RING"/>
    <property type="match status" value="1"/>
</dbReference>
<dbReference type="InterPro" id="IPR001841">
    <property type="entry name" value="Znf_RING"/>
</dbReference>
<dbReference type="PROSITE" id="PS00518">
    <property type="entry name" value="ZF_RING_1"/>
    <property type="match status" value="1"/>
</dbReference>
<evidence type="ECO:0000256" key="4">
    <source>
        <dbReference type="PROSITE-ProRule" id="PRU00175"/>
    </source>
</evidence>
<dbReference type="PROSITE" id="PS50089">
    <property type="entry name" value="ZF_RING_2"/>
    <property type="match status" value="1"/>
</dbReference>
<keyword evidence="5" id="KW-0833">Ubl conjugation pathway</keyword>
<dbReference type="OrthoDB" id="10065815at2759"/>
<keyword evidence="1 5" id="KW-0479">Metal-binding</keyword>
<dbReference type="GO" id="GO:0006511">
    <property type="term" value="P:ubiquitin-dependent protein catabolic process"/>
    <property type="evidence" value="ECO:0007669"/>
    <property type="project" value="UniProtKB-UniRule"/>
</dbReference>
<dbReference type="PANTHER" id="PTHR13417">
    <property type="entry name" value="E3 UBIQUITIN-PROTEIN LIGASE RNF146"/>
    <property type="match status" value="1"/>
</dbReference>
<comment type="PTM">
    <text evidence="5">Ubiquitinated; autoubiquitinated.</text>
</comment>
<dbReference type="PANTHER" id="PTHR13417:SF2">
    <property type="entry name" value="E3 UBIQUITIN-PROTEIN LIGASE RNF146"/>
    <property type="match status" value="1"/>
</dbReference>
<dbReference type="GO" id="GO:0051865">
    <property type="term" value="P:protein autoubiquitination"/>
    <property type="evidence" value="ECO:0007669"/>
    <property type="project" value="UniProtKB-UniRule"/>
</dbReference>
<keyword evidence="5" id="KW-0963">Cytoplasm</keyword>
<dbReference type="InterPro" id="IPR013083">
    <property type="entry name" value="Znf_RING/FYVE/PHD"/>
</dbReference>
<comment type="catalytic activity">
    <reaction evidence="5">
        <text>S-ubiquitinyl-[E2 ubiquitin-conjugating enzyme]-L-cysteine + [acceptor protein]-L-lysine = [E2 ubiquitin-conjugating enzyme]-L-cysteine + N(6)-ubiquitinyl-[acceptor protein]-L-lysine.</text>
        <dbReference type="EC" id="2.3.2.27"/>
    </reaction>
</comment>
<organism evidence="7 8">
    <name type="scientific">Protopolystoma xenopodis</name>
    <dbReference type="NCBI Taxonomy" id="117903"/>
    <lineage>
        <taxon>Eukaryota</taxon>
        <taxon>Metazoa</taxon>
        <taxon>Spiralia</taxon>
        <taxon>Lophotrochozoa</taxon>
        <taxon>Platyhelminthes</taxon>
        <taxon>Monogenea</taxon>
        <taxon>Polyopisthocotylea</taxon>
        <taxon>Polystomatidea</taxon>
        <taxon>Polystomatidae</taxon>
        <taxon>Protopolystoma</taxon>
    </lineage>
</organism>
<dbReference type="Pfam" id="PF13920">
    <property type="entry name" value="zf-C3HC4_3"/>
    <property type="match status" value="1"/>
</dbReference>
<comment type="caution">
    <text evidence="7">The sequence shown here is derived from an EMBL/GenBank/DDBJ whole genome shotgun (WGS) entry which is preliminary data.</text>
</comment>
<protein>
    <recommendedName>
        <fullName evidence="5">E3 ubiquitin-protein ligase</fullName>
        <ecNumber evidence="5">2.3.2.27</ecNumber>
    </recommendedName>
</protein>
<dbReference type="GO" id="GO:0005829">
    <property type="term" value="C:cytosol"/>
    <property type="evidence" value="ECO:0007669"/>
    <property type="project" value="UniProtKB-SubCell"/>
</dbReference>
<evidence type="ECO:0000259" key="6">
    <source>
        <dbReference type="PROSITE" id="PS50089"/>
    </source>
</evidence>
<dbReference type="UniPathway" id="UPA00143"/>
<proteinExistence type="predicted"/>
<dbReference type="InterPro" id="IPR033509">
    <property type="entry name" value="RNF146"/>
</dbReference>
<dbReference type="Gene3D" id="3.30.40.10">
    <property type="entry name" value="Zinc/RING finger domain, C3HC4 (zinc finger)"/>
    <property type="match status" value="1"/>
</dbReference>
<keyword evidence="5" id="KW-0808">Transferase</keyword>
<evidence type="ECO:0000256" key="2">
    <source>
        <dbReference type="ARBA" id="ARBA00022771"/>
    </source>
</evidence>
<keyword evidence="3 5" id="KW-0862">Zinc</keyword>
<comment type="subcellular location">
    <subcellularLocation>
        <location evidence="5">Cytoplasm</location>
        <location evidence="5">Cytosol</location>
    </subcellularLocation>
</comment>
<evidence type="ECO:0000313" key="8">
    <source>
        <dbReference type="Proteomes" id="UP000784294"/>
    </source>
</evidence>
<reference evidence="7" key="1">
    <citation type="submission" date="2018-11" db="EMBL/GenBank/DDBJ databases">
        <authorList>
            <consortium name="Pathogen Informatics"/>
        </authorList>
    </citation>
    <scope>NUCLEOTIDE SEQUENCE</scope>
</reference>
<dbReference type="SUPFAM" id="SSF57850">
    <property type="entry name" value="RING/U-box"/>
    <property type="match status" value="1"/>
</dbReference>
<dbReference type="GO" id="GO:0008270">
    <property type="term" value="F:zinc ion binding"/>
    <property type="evidence" value="ECO:0007669"/>
    <property type="project" value="UniProtKB-UniRule"/>
</dbReference>
<keyword evidence="2 4" id="KW-0863">Zinc-finger</keyword>
<dbReference type="EC" id="2.3.2.27" evidence="5"/>
<dbReference type="GO" id="GO:0005634">
    <property type="term" value="C:nucleus"/>
    <property type="evidence" value="ECO:0007669"/>
    <property type="project" value="TreeGrafter"/>
</dbReference>
<dbReference type="GO" id="GO:0072572">
    <property type="term" value="F:poly-ADP-D-ribose binding"/>
    <property type="evidence" value="ECO:0007669"/>
    <property type="project" value="UniProtKB-UniRule"/>
</dbReference>